<accession>A0A4R6BEX3</accession>
<sequence length="67" mass="7425">MSNEGCIKCGHQETVTKDVSMAGTGLSKLFDIEHNTFTVISCKNCGYTEFYSKQTNAGMNIMDLFFS</sequence>
<gene>
    <name evidence="1" type="ORF">ERX27_02730</name>
</gene>
<organism evidence="1 2">
    <name type="scientific">Macrococcus brunensis</name>
    <dbReference type="NCBI Taxonomy" id="198483"/>
    <lineage>
        <taxon>Bacteria</taxon>
        <taxon>Bacillati</taxon>
        <taxon>Bacillota</taxon>
        <taxon>Bacilli</taxon>
        <taxon>Bacillales</taxon>
        <taxon>Staphylococcaceae</taxon>
        <taxon>Macrococcus</taxon>
    </lineage>
</organism>
<protein>
    <recommendedName>
        <fullName evidence="3">Nucleic acid-binding protein</fullName>
    </recommendedName>
</protein>
<comment type="caution">
    <text evidence="1">The sequence shown here is derived from an EMBL/GenBank/DDBJ whole genome shotgun (WGS) entry which is preliminary data.</text>
</comment>
<keyword evidence="2" id="KW-1185">Reference proteome</keyword>
<reference evidence="1 2" key="1">
    <citation type="submission" date="2019-01" db="EMBL/GenBank/DDBJ databases">
        <title>Draft genome sequences of the type strains of six Macrococcus species.</title>
        <authorList>
            <person name="Mazhar S."/>
            <person name="Altermann E."/>
            <person name="Hill C."/>
            <person name="Mcauliffe O."/>
        </authorList>
    </citation>
    <scope>NUCLEOTIDE SEQUENCE [LARGE SCALE GENOMIC DNA]</scope>
    <source>
        <strain evidence="1 2">CCM4811</strain>
    </source>
</reference>
<dbReference type="Pfam" id="PF09855">
    <property type="entry name" value="Zn_ribbon_13"/>
    <property type="match status" value="1"/>
</dbReference>
<proteinExistence type="predicted"/>
<name>A0A4R6BEX3_9STAP</name>
<dbReference type="OrthoDB" id="6293663at2"/>
<evidence type="ECO:0000313" key="2">
    <source>
        <dbReference type="Proteomes" id="UP000295310"/>
    </source>
</evidence>
<dbReference type="InterPro" id="IPR018652">
    <property type="entry name" value="DUF2082_NA-bd_Znr"/>
</dbReference>
<dbReference type="EMBL" id="SCWA01000004">
    <property type="protein sequence ID" value="TDL98367.1"/>
    <property type="molecule type" value="Genomic_DNA"/>
</dbReference>
<evidence type="ECO:0008006" key="3">
    <source>
        <dbReference type="Google" id="ProtNLM"/>
    </source>
</evidence>
<dbReference type="RefSeq" id="WP_133431308.1">
    <property type="nucleotide sequence ID" value="NZ_CP092179.1"/>
</dbReference>
<evidence type="ECO:0000313" key="1">
    <source>
        <dbReference type="EMBL" id="TDL98367.1"/>
    </source>
</evidence>
<dbReference type="Proteomes" id="UP000295310">
    <property type="component" value="Unassembled WGS sequence"/>
</dbReference>
<dbReference type="AlphaFoldDB" id="A0A4R6BEX3"/>